<dbReference type="AlphaFoldDB" id="A0A2T0KEM6"/>
<organism evidence="3 4">
    <name type="scientific">Actinoplanes italicus</name>
    <dbReference type="NCBI Taxonomy" id="113567"/>
    <lineage>
        <taxon>Bacteria</taxon>
        <taxon>Bacillati</taxon>
        <taxon>Actinomycetota</taxon>
        <taxon>Actinomycetes</taxon>
        <taxon>Micromonosporales</taxon>
        <taxon>Micromonosporaceae</taxon>
        <taxon>Actinoplanes</taxon>
    </lineage>
</organism>
<proteinExistence type="predicted"/>
<dbReference type="Gene3D" id="2.120.10.30">
    <property type="entry name" value="TolB, C-terminal domain"/>
    <property type="match status" value="1"/>
</dbReference>
<feature type="region of interest" description="Disordered" evidence="1">
    <location>
        <begin position="26"/>
        <end position="46"/>
    </location>
</feature>
<gene>
    <name evidence="3" type="ORF">CLV67_10511</name>
</gene>
<dbReference type="InterPro" id="IPR012938">
    <property type="entry name" value="Glc/Sorbosone_DH"/>
</dbReference>
<evidence type="ECO:0000313" key="3">
    <source>
        <dbReference type="EMBL" id="PRX21834.1"/>
    </source>
</evidence>
<dbReference type="InterPro" id="IPR011042">
    <property type="entry name" value="6-blade_b-propeller_TolB-like"/>
</dbReference>
<dbReference type="Proteomes" id="UP000239415">
    <property type="component" value="Unassembled WGS sequence"/>
</dbReference>
<dbReference type="Pfam" id="PF07995">
    <property type="entry name" value="GSDH"/>
    <property type="match status" value="1"/>
</dbReference>
<sequence>MRRTLVPVLAVVLAAGLAGCGSDDAGRAAAAPGPISPGPISPGPDAPVELARGLDVPWGLAFLPGGDALVAERDTGRVLRLAADGGTPAEVRTIDGVSAAGEGGLLGLAVSPGFANDNLVYAYLTAENDNRIVRFRLGGGAQEVVFDGIEKAGNHNGGRIAFGPDGMLYAGTGDAGDTATSQDPASPNGKILRLTPDGDPAPGNPSANSPVLSLGHRNVQGLAWDTEGRLFAAEFGQNELDEVNLIRPGANYGWPEVEGEGDTQGGRFTNPLVTWSTREASPSGMAITGGTVYVAALRGERLWTIPLQGDRLGTPVAEFIGVYGRLRTVEVAPDGAVWVTTSNTDGRGDVRDGDDRILRLPAR</sequence>
<dbReference type="OrthoDB" id="9770043at2"/>
<feature type="region of interest" description="Disordered" evidence="1">
    <location>
        <begin position="173"/>
        <end position="211"/>
    </location>
</feature>
<evidence type="ECO:0000259" key="2">
    <source>
        <dbReference type="Pfam" id="PF07995"/>
    </source>
</evidence>
<keyword evidence="4" id="KW-1185">Reference proteome</keyword>
<dbReference type="PANTHER" id="PTHR19328">
    <property type="entry name" value="HEDGEHOG-INTERACTING PROTEIN"/>
    <property type="match status" value="1"/>
</dbReference>
<accession>A0A2T0KEM6</accession>
<dbReference type="PANTHER" id="PTHR19328:SF13">
    <property type="entry name" value="HIPL1 PROTEIN"/>
    <property type="match status" value="1"/>
</dbReference>
<evidence type="ECO:0000313" key="4">
    <source>
        <dbReference type="Proteomes" id="UP000239415"/>
    </source>
</evidence>
<feature type="compositionally biased region" description="Pro residues" evidence="1">
    <location>
        <begin position="34"/>
        <end position="45"/>
    </location>
</feature>
<evidence type="ECO:0000256" key="1">
    <source>
        <dbReference type="SAM" id="MobiDB-lite"/>
    </source>
</evidence>
<dbReference type="SUPFAM" id="SSF50952">
    <property type="entry name" value="Soluble quinoprotein glucose dehydrogenase"/>
    <property type="match status" value="1"/>
</dbReference>
<protein>
    <submittedName>
        <fullName evidence="3">Glucose/arabinose dehydrogenase</fullName>
    </submittedName>
</protein>
<dbReference type="PROSITE" id="PS51257">
    <property type="entry name" value="PROKAR_LIPOPROTEIN"/>
    <property type="match status" value="1"/>
</dbReference>
<dbReference type="InterPro" id="IPR011041">
    <property type="entry name" value="Quinoprot_gluc/sorb_DH_b-prop"/>
</dbReference>
<feature type="domain" description="Glucose/Sorbosone dehydrogenase" evidence="2">
    <location>
        <begin position="54"/>
        <end position="347"/>
    </location>
</feature>
<reference evidence="3 4" key="1">
    <citation type="submission" date="2018-03" db="EMBL/GenBank/DDBJ databases">
        <title>Genomic Encyclopedia of Archaeal and Bacterial Type Strains, Phase II (KMG-II): from individual species to whole genera.</title>
        <authorList>
            <person name="Goeker M."/>
        </authorList>
    </citation>
    <scope>NUCLEOTIDE SEQUENCE [LARGE SCALE GENOMIC DNA]</scope>
    <source>
        <strain evidence="3 4">DSM 43146</strain>
    </source>
</reference>
<dbReference type="RefSeq" id="WP_106318267.1">
    <property type="nucleotide sequence ID" value="NZ_BOMO01000037.1"/>
</dbReference>
<dbReference type="EMBL" id="PVMZ01000005">
    <property type="protein sequence ID" value="PRX21834.1"/>
    <property type="molecule type" value="Genomic_DNA"/>
</dbReference>
<name>A0A2T0KEM6_9ACTN</name>
<comment type="caution">
    <text evidence="3">The sequence shown here is derived from an EMBL/GenBank/DDBJ whole genome shotgun (WGS) entry which is preliminary data.</text>
</comment>